<gene>
    <name evidence="2" type="ORF">EAH82_18760</name>
</gene>
<organism evidence="2 3">
    <name type="scientific">Variovorax guangxiensis</name>
    <dbReference type="NCBI Taxonomy" id="1775474"/>
    <lineage>
        <taxon>Bacteria</taxon>
        <taxon>Pseudomonadati</taxon>
        <taxon>Pseudomonadota</taxon>
        <taxon>Betaproteobacteria</taxon>
        <taxon>Burkholderiales</taxon>
        <taxon>Comamonadaceae</taxon>
        <taxon>Variovorax</taxon>
    </lineage>
</organism>
<name>A0A502DE10_9BURK</name>
<dbReference type="RefSeq" id="WP_140844624.1">
    <property type="nucleotide sequence ID" value="NZ_RCZI01000006.1"/>
</dbReference>
<reference evidence="2 3" key="1">
    <citation type="journal article" date="2019" name="Environ. Microbiol.">
        <title>Species interactions and distinct microbial communities in high Arctic permafrost affected cryosols are associated with the CH4 and CO2 gas fluxes.</title>
        <authorList>
            <person name="Altshuler I."/>
            <person name="Hamel J."/>
            <person name="Turney S."/>
            <person name="Magnuson E."/>
            <person name="Levesque R."/>
            <person name="Greer C."/>
            <person name="Whyte L.G."/>
        </authorList>
    </citation>
    <scope>NUCLEOTIDE SEQUENCE [LARGE SCALE GENOMIC DNA]</scope>
    <source>
        <strain evidence="2 3">S06.C</strain>
    </source>
</reference>
<keyword evidence="1" id="KW-0812">Transmembrane</keyword>
<evidence type="ECO:0000256" key="1">
    <source>
        <dbReference type="SAM" id="Phobius"/>
    </source>
</evidence>
<sequence length="555" mass="60282">MTINLQTLKCAECGSSVLERTGLNQYVCAHCGSVAVVEDDVSERLDRVLEQVKDAAADRLTKEQSARSAQQIRIVGIAVGAFVVLGIATSIIGALVSKRAPSGRSAMPAVIDRTIPTDGLKLGDARQVLVGSGSSARPKLFVMARNETGKVLESPRVEATFYDGENRLSSRAESLPVALMLPGEAVPLLIDLPGDKNVTRQTLTATRLSEPHRSAKGTKLNFSRVLLVQQKDDLRLVGRVVNTRTDVTLAGVQVLATAYDESGAAIAFGRGYVQGSEIKPGERSAVEIRLDRFGSAPVASWDYRIDHYLNDPDSGRTAVIATDRMVRTVGVPVQFNPELRMSSEDLLAEDSERFDLAQLELLPLIPGLSTIRQRTYMTELVNRSKDMIAVTPAAVISRFDGNKLDGTTRLGGMAYLYPGERMPVQVDPNRADRITQTRVEWKPLRRAALPGPRAPLEVQVTGTEAQMGSVLLNFSQRFAYKAVEVKGQVKNPGTTIVRKARVWVSLRDKAGTLTGFKLVENLPAIGPGESVPFEVRIEQQGGDFASVSTVYQSTE</sequence>
<evidence type="ECO:0000313" key="3">
    <source>
        <dbReference type="Proteomes" id="UP000319212"/>
    </source>
</evidence>
<accession>A0A502DE10</accession>
<dbReference type="Proteomes" id="UP000319212">
    <property type="component" value="Unassembled WGS sequence"/>
</dbReference>
<keyword evidence="1" id="KW-0472">Membrane</keyword>
<feature type="transmembrane region" description="Helical" evidence="1">
    <location>
        <begin position="74"/>
        <end position="96"/>
    </location>
</feature>
<dbReference type="AlphaFoldDB" id="A0A502DE10"/>
<comment type="caution">
    <text evidence="2">The sequence shown here is derived from an EMBL/GenBank/DDBJ whole genome shotgun (WGS) entry which is preliminary data.</text>
</comment>
<dbReference type="NCBIfam" id="NF038353">
    <property type="entry name" value="FxLYD_dom"/>
    <property type="match status" value="1"/>
</dbReference>
<protein>
    <submittedName>
        <fullName evidence="2">TFIIB-type zinc ribbon-containing protein</fullName>
    </submittedName>
</protein>
<dbReference type="OrthoDB" id="8858092at2"/>
<dbReference type="InterPro" id="IPR047676">
    <property type="entry name" value="FxLYD_dom"/>
</dbReference>
<dbReference type="EMBL" id="RCZI01000006">
    <property type="protein sequence ID" value="TPG23897.1"/>
    <property type="molecule type" value="Genomic_DNA"/>
</dbReference>
<evidence type="ECO:0000313" key="2">
    <source>
        <dbReference type="EMBL" id="TPG23897.1"/>
    </source>
</evidence>
<proteinExistence type="predicted"/>
<keyword evidence="1" id="KW-1133">Transmembrane helix</keyword>